<reference evidence="3 4" key="2">
    <citation type="journal article" date="2021" name="Mar. Drugs">
        <title>A New Micromonospora Strain with Antibiotic Activity Isolated from the Microbiome of a Mid-Atlantic Deep-Sea Sponge.</title>
        <authorList>
            <person name="Back C.R."/>
            <person name="Stennett H.L."/>
            <person name="Williams S.E."/>
            <person name="Wang L."/>
            <person name="Ojeda Gomez J."/>
            <person name="Abdulle O.M."/>
            <person name="Duffy T."/>
            <person name="Neal C."/>
            <person name="Mantell J."/>
            <person name="Jepson M.A."/>
            <person name="Hendry K.R."/>
            <person name="Powell D."/>
            <person name="Stach J.E.M."/>
            <person name="Essex-Lopresti A.E."/>
            <person name="Willis C.L."/>
            <person name="Curnow P."/>
            <person name="Race P.R."/>
        </authorList>
    </citation>
    <scope>NUCLEOTIDE SEQUENCE [LARGE SCALE GENOMIC DNA]</scope>
    <source>
        <strain evidence="3 4">28ISP2-46</strain>
    </source>
</reference>
<dbReference type="EMBL" id="CP059322">
    <property type="protein sequence ID" value="QLQ36108.1"/>
    <property type="molecule type" value="Genomic_DNA"/>
</dbReference>
<sequence length="210" mass="21382">MRLSRIIMALTVGLAVAAAPTAAGAAQPQPPVYPPPVVSLTLDDPTIVLGETFTLRGRGFGPNETVSIDVTISGLPAAAPAEGTARRSDGSTVAMAAVAYTPNRAAPQPAPTHFTVQADASGNFTVTYRPTRPGRYTFTATGETTGRTASTTGTVLPVRPTHSPRPPHHGGHLPVTGGSIGTPLKLGGGLAGAGAVLLLASLAWRRRRLG</sequence>
<dbReference type="RefSeq" id="WP_181568627.1">
    <property type="nucleotide sequence ID" value="NZ_CP059322.2"/>
</dbReference>
<reference evidence="4" key="1">
    <citation type="submission" date="2020-07" db="EMBL/GenBank/DDBJ databases">
        <title>A new Micromonospora strain with potent antibiotic activity isolated from the microbiome of a mid-Atlantic deep-sea sponge.</title>
        <authorList>
            <person name="Back C.R."/>
            <person name="Stennett H.L."/>
            <person name="Williams S.E."/>
            <person name="Wang L."/>
            <person name="Ojeda Gomez J."/>
            <person name="Abdulle O.M."/>
            <person name="Duffy T."/>
            <person name="Hendry K.R."/>
            <person name="Powell D."/>
            <person name="Stach J.E."/>
            <person name="Essex-Lopresti A.E."/>
            <person name="Willis C.L."/>
            <person name="Curnow P."/>
            <person name="Race P.R."/>
        </authorList>
    </citation>
    <scope>NUCLEOTIDE SEQUENCE [LARGE SCALE GENOMIC DNA]</scope>
    <source>
        <strain evidence="4">28ISP2-46</strain>
    </source>
</reference>
<feature type="chain" id="PRO_5029481990" description="Gram-positive cocci surface proteins LPxTG domain-containing protein" evidence="2">
    <location>
        <begin position="26"/>
        <end position="210"/>
    </location>
</feature>
<proteinExistence type="predicted"/>
<organism evidence="3 4">
    <name type="scientific">Micromonospora robiginosa</name>
    <dbReference type="NCBI Taxonomy" id="2749844"/>
    <lineage>
        <taxon>Bacteria</taxon>
        <taxon>Bacillati</taxon>
        <taxon>Actinomycetota</taxon>
        <taxon>Actinomycetes</taxon>
        <taxon>Micromonosporales</taxon>
        <taxon>Micromonosporaceae</taxon>
        <taxon>Micromonospora</taxon>
    </lineage>
</organism>
<dbReference type="AlphaFoldDB" id="A0A7L6B2B7"/>
<feature type="signal peptide" evidence="2">
    <location>
        <begin position="1"/>
        <end position="25"/>
    </location>
</feature>
<protein>
    <recommendedName>
        <fullName evidence="5">Gram-positive cocci surface proteins LPxTG domain-containing protein</fullName>
    </recommendedName>
</protein>
<evidence type="ECO:0000256" key="1">
    <source>
        <dbReference type="SAM" id="MobiDB-lite"/>
    </source>
</evidence>
<dbReference type="KEGG" id="mfeu:H1D33_22620"/>
<keyword evidence="4" id="KW-1185">Reference proteome</keyword>
<evidence type="ECO:0000313" key="3">
    <source>
        <dbReference type="EMBL" id="QLQ36108.1"/>
    </source>
</evidence>
<evidence type="ECO:0000313" key="4">
    <source>
        <dbReference type="Proteomes" id="UP000510844"/>
    </source>
</evidence>
<feature type="compositionally biased region" description="Low complexity" evidence="1">
    <location>
        <begin position="135"/>
        <end position="154"/>
    </location>
</feature>
<keyword evidence="2" id="KW-0732">Signal</keyword>
<dbReference type="Proteomes" id="UP000510844">
    <property type="component" value="Chromosome"/>
</dbReference>
<evidence type="ECO:0008006" key="5">
    <source>
        <dbReference type="Google" id="ProtNLM"/>
    </source>
</evidence>
<accession>A0A7L6B2B7</accession>
<evidence type="ECO:0000256" key="2">
    <source>
        <dbReference type="SAM" id="SignalP"/>
    </source>
</evidence>
<feature type="region of interest" description="Disordered" evidence="1">
    <location>
        <begin position="135"/>
        <end position="169"/>
    </location>
</feature>
<name>A0A7L6B2B7_9ACTN</name>
<gene>
    <name evidence="3" type="ORF">H1D33_22620</name>
</gene>